<proteinExistence type="predicted"/>
<dbReference type="EMBL" id="JYDP01006403">
    <property type="protein sequence ID" value="KRY82549.1"/>
    <property type="molecule type" value="Genomic_DNA"/>
</dbReference>
<sequence>LGGILESGRKEGARRREREWNQDISLIKVQFYYSQTLGYEEGEGAHSRQIIFGVQFQVTTCWLRNS</sequence>
<evidence type="ECO:0000313" key="2">
    <source>
        <dbReference type="Proteomes" id="UP000055024"/>
    </source>
</evidence>
<keyword evidence="2" id="KW-1185">Reference proteome</keyword>
<gene>
    <name evidence="1" type="ORF">T11_4423</name>
</gene>
<evidence type="ECO:0000313" key="1">
    <source>
        <dbReference type="EMBL" id="KRY82549.1"/>
    </source>
</evidence>
<feature type="non-terminal residue" evidence="1">
    <location>
        <position position="66"/>
    </location>
</feature>
<accession>A0A0V1F9P7</accession>
<reference evidence="1 2" key="1">
    <citation type="submission" date="2015-01" db="EMBL/GenBank/DDBJ databases">
        <title>Evolution of Trichinella species and genotypes.</title>
        <authorList>
            <person name="Korhonen P.K."/>
            <person name="Edoardo P."/>
            <person name="Giuseppe L.R."/>
            <person name="Gasser R.B."/>
        </authorList>
    </citation>
    <scope>NUCLEOTIDE SEQUENCE [LARGE SCALE GENOMIC DNA]</scope>
    <source>
        <strain evidence="1">ISS1029</strain>
    </source>
</reference>
<protein>
    <submittedName>
        <fullName evidence="1">Uncharacterized protein</fullName>
    </submittedName>
</protein>
<feature type="non-terminal residue" evidence="1">
    <location>
        <position position="1"/>
    </location>
</feature>
<dbReference type="Proteomes" id="UP000055024">
    <property type="component" value="Unassembled WGS sequence"/>
</dbReference>
<dbReference type="AlphaFoldDB" id="A0A0V1F9P7"/>
<comment type="caution">
    <text evidence="1">The sequence shown here is derived from an EMBL/GenBank/DDBJ whole genome shotgun (WGS) entry which is preliminary data.</text>
</comment>
<name>A0A0V1F9P7_9BILA</name>
<organism evidence="1 2">
    <name type="scientific">Trichinella zimbabwensis</name>
    <dbReference type="NCBI Taxonomy" id="268475"/>
    <lineage>
        <taxon>Eukaryota</taxon>
        <taxon>Metazoa</taxon>
        <taxon>Ecdysozoa</taxon>
        <taxon>Nematoda</taxon>
        <taxon>Enoplea</taxon>
        <taxon>Dorylaimia</taxon>
        <taxon>Trichinellida</taxon>
        <taxon>Trichinellidae</taxon>
        <taxon>Trichinella</taxon>
    </lineage>
</organism>